<comment type="caution">
    <text evidence="1">The sequence shown here is derived from an EMBL/GenBank/DDBJ whole genome shotgun (WGS) entry which is preliminary data.</text>
</comment>
<reference evidence="1" key="1">
    <citation type="submission" date="2021-02" db="EMBL/GenBank/DDBJ databases">
        <authorList>
            <person name="Dougan E. K."/>
            <person name="Rhodes N."/>
            <person name="Thang M."/>
            <person name="Chan C."/>
        </authorList>
    </citation>
    <scope>NUCLEOTIDE SEQUENCE</scope>
</reference>
<name>A0A812SK79_SYMPI</name>
<gene>
    <name evidence="1" type="ORF">SPIL2461_LOCUS12424</name>
</gene>
<dbReference type="EMBL" id="CAJNIZ010025557">
    <property type="protein sequence ID" value="CAE7484993.1"/>
    <property type="molecule type" value="Genomic_DNA"/>
</dbReference>
<proteinExistence type="predicted"/>
<protein>
    <submittedName>
        <fullName evidence="1">Uncharacterized protein</fullName>
    </submittedName>
</protein>
<dbReference type="Proteomes" id="UP000649617">
    <property type="component" value="Unassembled WGS sequence"/>
</dbReference>
<evidence type="ECO:0000313" key="2">
    <source>
        <dbReference type="Proteomes" id="UP000649617"/>
    </source>
</evidence>
<keyword evidence="2" id="KW-1185">Reference proteome</keyword>
<organism evidence="1 2">
    <name type="scientific">Symbiodinium pilosum</name>
    <name type="common">Dinoflagellate</name>
    <dbReference type="NCBI Taxonomy" id="2952"/>
    <lineage>
        <taxon>Eukaryota</taxon>
        <taxon>Sar</taxon>
        <taxon>Alveolata</taxon>
        <taxon>Dinophyceae</taxon>
        <taxon>Suessiales</taxon>
        <taxon>Symbiodiniaceae</taxon>
        <taxon>Symbiodinium</taxon>
    </lineage>
</organism>
<dbReference type="AlphaFoldDB" id="A0A812SK79"/>
<sequence length="83" mass="9314">MNKMLQGYGASYPPASMYEKGAYSMGSASDFDSTRLDSQPRYFEVPDTETFEFEEDAEAVRALAEKLANEESPEALLDRAIFE</sequence>
<evidence type="ECO:0000313" key="1">
    <source>
        <dbReference type="EMBL" id="CAE7484993.1"/>
    </source>
</evidence>
<accession>A0A812SK79</accession>
<dbReference type="OrthoDB" id="10630020at2759"/>